<dbReference type="VEuPathDB" id="VectorBase:ASIC014405"/>
<name>A0A084W864_ANOSI</name>
<evidence type="ECO:0000313" key="3">
    <source>
        <dbReference type="Proteomes" id="UP000030765"/>
    </source>
</evidence>
<evidence type="ECO:0000313" key="2">
    <source>
        <dbReference type="EnsemblMetazoa" id="ASIC014405-PA"/>
    </source>
</evidence>
<keyword evidence="3" id="KW-1185">Reference proteome</keyword>
<dbReference type="EMBL" id="ATLV01021373">
    <property type="status" value="NOT_ANNOTATED_CDS"/>
    <property type="molecule type" value="Genomic_DNA"/>
</dbReference>
<gene>
    <name evidence="1" type="ORF">ZHAS_00014405</name>
</gene>
<dbReference type="GO" id="GO:0016787">
    <property type="term" value="F:hydrolase activity"/>
    <property type="evidence" value="ECO:0007669"/>
    <property type="project" value="UniProtKB-KW"/>
</dbReference>
<dbReference type="Proteomes" id="UP000030765">
    <property type="component" value="Unassembled WGS sequence"/>
</dbReference>
<evidence type="ECO:0000313" key="1">
    <source>
        <dbReference type="EMBL" id="KFB46408.1"/>
    </source>
</evidence>
<keyword evidence="1" id="KW-0378">Hydrolase</keyword>
<reference evidence="1 3" key="1">
    <citation type="journal article" date="2014" name="BMC Genomics">
        <title>Genome sequence of Anopheles sinensis provides insight into genetics basis of mosquito competence for malaria parasites.</title>
        <authorList>
            <person name="Zhou D."/>
            <person name="Zhang D."/>
            <person name="Ding G."/>
            <person name="Shi L."/>
            <person name="Hou Q."/>
            <person name="Ye Y."/>
            <person name="Xu Y."/>
            <person name="Zhou H."/>
            <person name="Xiong C."/>
            <person name="Li S."/>
            <person name="Yu J."/>
            <person name="Hong S."/>
            <person name="Yu X."/>
            <person name="Zou P."/>
            <person name="Chen C."/>
            <person name="Chang X."/>
            <person name="Wang W."/>
            <person name="Lv Y."/>
            <person name="Sun Y."/>
            <person name="Ma L."/>
            <person name="Shen B."/>
            <person name="Zhu C."/>
        </authorList>
    </citation>
    <scope>NUCLEOTIDE SEQUENCE [LARGE SCALE GENOMIC DNA]</scope>
</reference>
<dbReference type="EnsemblMetazoa" id="ASIC014405-RA">
    <property type="protein sequence ID" value="ASIC014405-PA"/>
    <property type="gene ID" value="ASIC014405"/>
</dbReference>
<accession>A0A084W864</accession>
<proteinExistence type="predicted"/>
<reference evidence="2" key="2">
    <citation type="submission" date="2020-05" db="UniProtKB">
        <authorList>
            <consortium name="EnsemblMetazoa"/>
        </authorList>
    </citation>
    <scope>IDENTIFICATION</scope>
</reference>
<sequence length="68" mass="7601">MANERPHATVSNVVTLQVQTIWSVNRTKANGKRGEQDAMTHRIGGIVTDAGRERAKRRRRGCAFPSVR</sequence>
<organism evidence="1">
    <name type="scientific">Anopheles sinensis</name>
    <name type="common">Mosquito</name>
    <dbReference type="NCBI Taxonomy" id="74873"/>
    <lineage>
        <taxon>Eukaryota</taxon>
        <taxon>Metazoa</taxon>
        <taxon>Ecdysozoa</taxon>
        <taxon>Arthropoda</taxon>
        <taxon>Hexapoda</taxon>
        <taxon>Insecta</taxon>
        <taxon>Pterygota</taxon>
        <taxon>Neoptera</taxon>
        <taxon>Endopterygota</taxon>
        <taxon>Diptera</taxon>
        <taxon>Nematocera</taxon>
        <taxon>Culicoidea</taxon>
        <taxon>Culicidae</taxon>
        <taxon>Anophelinae</taxon>
        <taxon>Anopheles</taxon>
    </lineage>
</organism>
<protein>
    <submittedName>
        <fullName evidence="1 2">Glycoside hydrolase family 18 protein</fullName>
    </submittedName>
</protein>
<dbReference type="AlphaFoldDB" id="A0A084W864"/>
<dbReference type="EMBL" id="KE525317">
    <property type="protein sequence ID" value="KFB46408.1"/>
    <property type="molecule type" value="Genomic_DNA"/>
</dbReference>